<gene>
    <name evidence="2" type="ORF">Tco025E_01533</name>
</gene>
<feature type="region of interest" description="Disordered" evidence="1">
    <location>
        <begin position="377"/>
        <end position="404"/>
    </location>
</feature>
<feature type="compositionally biased region" description="Basic and acidic residues" evidence="1">
    <location>
        <begin position="92"/>
        <end position="101"/>
    </location>
</feature>
<dbReference type="AlphaFoldDB" id="A0A422Q8B3"/>
<organism evidence="2 3">
    <name type="scientific">Trypanosoma conorhini</name>
    <dbReference type="NCBI Taxonomy" id="83891"/>
    <lineage>
        <taxon>Eukaryota</taxon>
        <taxon>Discoba</taxon>
        <taxon>Euglenozoa</taxon>
        <taxon>Kinetoplastea</taxon>
        <taxon>Metakinetoplastina</taxon>
        <taxon>Trypanosomatida</taxon>
        <taxon>Trypanosomatidae</taxon>
        <taxon>Trypanosoma</taxon>
    </lineage>
</organism>
<dbReference type="EMBL" id="MKKU01000052">
    <property type="protein sequence ID" value="RNF26225.1"/>
    <property type="molecule type" value="Genomic_DNA"/>
</dbReference>
<feature type="region of interest" description="Disordered" evidence="1">
    <location>
        <begin position="67"/>
        <end position="113"/>
    </location>
</feature>
<feature type="compositionally biased region" description="Low complexity" evidence="1">
    <location>
        <begin position="322"/>
        <end position="332"/>
    </location>
</feature>
<accession>A0A422Q8B3</accession>
<comment type="caution">
    <text evidence="2">The sequence shown here is derived from an EMBL/GenBank/DDBJ whole genome shotgun (WGS) entry which is preliminary data.</text>
</comment>
<evidence type="ECO:0000256" key="1">
    <source>
        <dbReference type="SAM" id="MobiDB-lite"/>
    </source>
</evidence>
<dbReference type="Proteomes" id="UP000284403">
    <property type="component" value="Unassembled WGS sequence"/>
</dbReference>
<feature type="region of interest" description="Disordered" evidence="1">
    <location>
        <begin position="288"/>
        <end position="332"/>
    </location>
</feature>
<protein>
    <submittedName>
        <fullName evidence="2">Uncharacterized protein</fullName>
    </submittedName>
</protein>
<reference evidence="2 3" key="1">
    <citation type="journal article" date="2018" name="BMC Genomics">
        <title>Genomic comparison of Trypanosoma conorhini and Trypanosoma rangeli to Trypanosoma cruzi strains of high and low virulence.</title>
        <authorList>
            <person name="Bradwell K.R."/>
            <person name="Koparde V.N."/>
            <person name="Matveyev A.V."/>
            <person name="Serrano M.G."/>
            <person name="Alves J.M."/>
            <person name="Parikh H."/>
            <person name="Huang B."/>
            <person name="Lee V."/>
            <person name="Espinosa-Alvarez O."/>
            <person name="Ortiz P.A."/>
            <person name="Costa-Martins A.G."/>
            <person name="Teixeira M.M."/>
            <person name="Buck G.A."/>
        </authorList>
    </citation>
    <scope>NUCLEOTIDE SEQUENCE [LARGE SCALE GENOMIC DNA]</scope>
    <source>
        <strain evidence="2 3">025E</strain>
    </source>
</reference>
<evidence type="ECO:0000313" key="3">
    <source>
        <dbReference type="Proteomes" id="UP000284403"/>
    </source>
</evidence>
<evidence type="ECO:0000313" key="2">
    <source>
        <dbReference type="EMBL" id="RNF26225.1"/>
    </source>
</evidence>
<name>A0A422Q8B3_9TRYP</name>
<keyword evidence="3" id="KW-1185">Reference proteome</keyword>
<feature type="region of interest" description="Disordered" evidence="1">
    <location>
        <begin position="445"/>
        <end position="478"/>
    </location>
</feature>
<proteinExistence type="predicted"/>
<dbReference type="RefSeq" id="XP_029231431.1">
    <property type="nucleotide sequence ID" value="XM_029368471.1"/>
</dbReference>
<dbReference type="OrthoDB" id="253058at2759"/>
<sequence length="501" mass="53039">MAASTRWPDPVECATSLVLADYRWLPSCRHGAFQALLEQDDGIACVYFLAEVELAIAAASAAEANNCGGGGGTASLSPRGKPLPRRTTRRPGWPDDSHNDDGGTVQEASPRQQHPACTTRAVVMVTWTTLYLCDTEANLLRRVPVTDVAAVGVIQDAWVWVRLRESPLGSGIARVPSGADVLLRLVPENESPLAIQRVFLGILSAVAAGSTVAAASGTLPASPLPATGSDFVRVHRDFGLVRLPAAAPPASPPPADMPRLPYAAVWAEVGDPRGLIEHMLPCHQLACRRPPPVRRNVPADPTASRSDAAQRHPRPPEASGHSPRVLSPSPSCSSPLAPSCLFVAGDEESVREKAATPSGAVSRWSGRRPLLSPAQVAKGFHHGEGGGSARGNTPATPPREANRAAPVMWEDSIERMLRHDKSCAPAGKDYVHHIARDLLPRTAAPALSLPRSRERGVSSLTRGLSNDEGGSESKAVSPLGIDPHSYLEPAEAFFSCPPLRL</sequence>
<dbReference type="GeneID" id="40315144"/>